<evidence type="ECO:0000313" key="2">
    <source>
        <dbReference type="EMBL" id="EGD92555.1"/>
    </source>
</evidence>
<protein>
    <submittedName>
        <fullName evidence="2">Uncharacterized protein</fullName>
    </submittedName>
</protein>
<keyword evidence="3" id="KW-1185">Reference proteome</keyword>
<dbReference type="EMBL" id="GG698477">
    <property type="protein sequence ID" value="EGD92555.1"/>
    <property type="molecule type" value="Genomic_DNA"/>
</dbReference>
<feature type="compositionally biased region" description="Basic and acidic residues" evidence="1">
    <location>
        <begin position="118"/>
        <end position="127"/>
    </location>
</feature>
<feature type="compositionally biased region" description="Basic and acidic residues" evidence="1">
    <location>
        <begin position="62"/>
        <end position="78"/>
    </location>
</feature>
<gene>
    <name evidence="2" type="ORF">TESG_00128</name>
</gene>
<evidence type="ECO:0000313" key="3">
    <source>
        <dbReference type="Proteomes" id="UP000009172"/>
    </source>
</evidence>
<feature type="compositionally biased region" description="Pro residues" evidence="1">
    <location>
        <begin position="159"/>
        <end position="168"/>
    </location>
</feature>
<dbReference type="Proteomes" id="UP000009172">
    <property type="component" value="Unassembled WGS sequence"/>
</dbReference>
<organism evidence="2 3">
    <name type="scientific">Trichophyton tonsurans (strain CBS 112818)</name>
    <name type="common">Scalp ringworm fungus</name>
    <dbReference type="NCBI Taxonomy" id="647933"/>
    <lineage>
        <taxon>Eukaryota</taxon>
        <taxon>Fungi</taxon>
        <taxon>Dikarya</taxon>
        <taxon>Ascomycota</taxon>
        <taxon>Pezizomycotina</taxon>
        <taxon>Eurotiomycetes</taxon>
        <taxon>Eurotiomycetidae</taxon>
        <taxon>Onygenales</taxon>
        <taxon>Arthrodermataceae</taxon>
        <taxon>Trichophyton</taxon>
    </lineage>
</organism>
<feature type="region of interest" description="Disordered" evidence="1">
    <location>
        <begin position="20"/>
        <end position="168"/>
    </location>
</feature>
<dbReference type="HOGENOM" id="CLU_1587677_0_0_1"/>
<name>F2RMK6_TRIT1</name>
<evidence type="ECO:0000256" key="1">
    <source>
        <dbReference type="SAM" id="MobiDB-lite"/>
    </source>
</evidence>
<dbReference type="AlphaFoldDB" id="F2RMK6"/>
<proteinExistence type="predicted"/>
<sequence length="168" mass="18523">MTCEPLLLPLSTEYGIVCAHPGEPTERSSRRCTKLGHGGTEVQNSHPAGPDEGQKPRSYGEQQRHRDDQKLKGEKGMKLESGLRSGGAVSAGRRWLVESSFGAGRRKETMHSTWDTDSEYKKLDSRTGRGVVEEEEERSLNGQGRKKSRESAGWSTVPGIPPPMDHNP</sequence>
<reference evidence="3" key="1">
    <citation type="journal article" date="2012" name="MBio">
        <title>Comparative genome analysis of Trichophyton rubrum and related dermatophytes reveals candidate genes involved in infection.</title>
        <authorList>
            <person name="Martinez D.A."/>
            <person name="Oliver B.G."/>
            <person name="Graeser Y."/>
            <person name="Goldberg J.M."/>
            <person name="Li W."/>
            <person name="Martinez-Rossi N.M."/>
            <person name="Monod M."/>
            <person name="Shelest E."/>
            <person name="Barton R.C."/>
            <person name="Birch E."/>
            <person name="Brakhage A.A."/>
            <person name="Chen Z."/>
            <person name="Gurr S.J."/>
            <person name="Heiman D."/>
            <person name="Heitman J."/>
            <person name="Kosti I."/>
            <person name="Rossi A."/>
            <person name="Saif S."/>
            <person name="Samalova M."/>
            <person name="Saunders C.W."/>
            <person name="Shea T."/>
            <person name="Summerbell R.C."/>
            <person name="Xu J."/>
            <person name="Young S."/>
            <person name="Zeng Q."/>
            <person name="Birren B.W."/>
            <person name="Cuomo C.A."/>
            <person name="White T.C."/>
        </authorList>
    </citation>
    <scope>NUCLEOTIDE SEQUENCE [LARGE SCALE GENOMIC DNA]</scope>
    <source>
        <strain evidence="3">CBS 112818</strain>
    </source>
</reference>
<accession>F2RMK6</accession>